<protein>
    <submittedName>
        <fullName evidence="2">GIY-YIG nuclease family protein</fullName>
    </submittedName>
</protein>
<evidence type="ECO:0000259" key="1">
    <source>
        <dbReference type="PROSITE" id="PS50164"/>
    </source>
</evidence>
<comment type="caution">
    <text evidence="2">The sequence shown here is derived from an EMBL/GenBank/DDBJ whole genome shotgun (WGS) entry which is preliminary data.</text>
</comment>
<dbReference type="CDD" id="cd00719">
    <property type="entry name" value="GIY-YIG_SF"/>
    <property type="match status" value="1"/>
</dbReference>
<dbReference type="SUPFAM" id="SSF82771">
    <property type="entry name" value="GIY-YIG endonuclease"/>
    <property type="match status" value="1"/>
</dbReference>
<keyword evidence="3" id="KW-1185">Reference proteome</keyword>
<evidence type="ECO:0000313" key="3">
    <source>
        <dbReference type="Proteomes" id="UP001476950"/>
    </source>
</evidence>
<sequence>MALDPRTIDLAKIPGYAFDQLHLLPEMPGLYLVVAEQSVLYVGKAKNIRQRWVRGHHKGLNLGRYYDVARIVSVGCHENELSASEQLFIAWFNCPLNETISQSTRAKLRYSLTHKSLPETADRSATKLDRLIDLLSGFHIEGNAPYEIKEALQIALELRDGAIAKTNPVAEAQKQSRFSLSKYEPLMVSEKANYLQPDRVDCKAVFTTSAVAFIDRERDFDLFWEAVKKKTNKQNARSAFKKVKDVDVQTLITILNKQQDWHMKRNGNLAFLAQPANWLHGRRWEDEYEYL</sequence>
<gene>
    <name evidence="2" type="ORF">NDI38_04375</name>
</gene>
<dbReference type="EMBL" id="JAMPLM010000002">
    <property type="protein sequence ID" value="MEP1057663.1"/>
    <property type="molecule type" value="Genomic_DNA"/>
</dbReference>
<dbReference type="PROSITE" id="PS50164">
    <property type="entry name" value="GIY_YIG"/>
    <property type="match status" value="1"/>
</dbReference>
<dbReference type="Gene3D" id="3.40.1440.10">
    <property type="entry name" value="GIY-YIG endonuclease"/>
    <property type="match status" value="1"/>
</dbReference>
<proteinExistence type="predicted"/>
<dbReference type="Proteomes" id="UP001476950">
    <property type="component" value="Unassembled WGS sequence"/>
</dbReference>
<dbReference type="RefSeq" id="WP_190450651.1">
    <property type="nucleotide sequence ID" value="NZ_JAMPLM010000002.1"/>
</dbReference>
<organism evidence="2 3">
    <name type="scientific">Stenomitos frigidus AS-A4</name>
    <dbReference type="NCBI Taxonomy" id="2933935"/>
    <lineage>
        <taxon>Bacteria</taxon>
        <taxon>Bacillati</taxon>
        <taxon>Cyanobacteriota</taxon>
        <taxon>Cyanophyceae</taxon>
        <taxon>Leptolyngbyales</taxon>
        <taxon>Leptolyngbyaceae</taxon>
        <taxon>Stenomitos</taxon>
    </lineage>
</organism>
<accession>A0ABV0KEK2</accession>
<feature type="domain" description="GIY-YIG" evidence="1">
    <location>
        <begin position="26"/>
        <end position="98"/>
    </location>
</feature>
<name>A0ABV0KEK2_9CYAN</name>
<dbReference type="InterPro" id="IPR000305">
    <property type="entry name" value="GIY-YIG_endonuc"/>
</dbReference>
<evidence type="ECO:0000313" key="2">
    <source>
        <dbReference type="EMBL" id="MEP1057663.1"/>
    </source>
</evidence>
<reference evidence="2 3" key="1">
    <citation type="submission" date="2022-04" db="EMBL/GenBank/DDBJ databases">
        <title>Positive selection, recombination, and allopatry shape intraspecific diversity of widespread and dominant cyanobacteria.</title>
        <authorList>
            <person name="Wei J."/>
            <person name="Shu W."/>
            <person name="Hu C."/>
        </authorList>
    </citation>
    <scope>NUCLEOTIDE SEQUENCE [LARGE SCALE GENOMIC DNA]</scope>
    <source>
        <strain evidence="2 3">AS-A4</strain>
    </source>
</reference>
<dbReference type="InterPro" id="IPR035901">
    <property type="entry name" value="GIY-YIG_endonuc_sf"/>
</dbReference>